<reference evidence="3 4" key="1">
    <citation type="submission" date="2019-07" db="EMBL/GenBank/DDBJ databases">
        <title>Draft genome assembly of a fouling barnacle, Amphibalanus amphitrite (Darwin, 1854): The first reference genome for Thecostraca.</title>
        <authorList>
            <person name="Kim W."/>
        </authorList>
    </citation>
    <scope>NUCLEOTIDE SEQUENCE [LARGE SCALE GENOMIC DNA]</scope>
    <source>
        <strain evidence="3">SNU_AA5</strain>
        <tissue evidence="3">Soma without cirri and trophi</tissue>
    </source>
</reference>
<gene>
    <name evidence="3" type="ORF">FJT64_014868</name>
</gene>
<evidence type="ECO:0000256" key="2">
    <source>
        <dbReference type="SAM" id="SignalP"/>
    </source>
</evidence>
<feature type="signal peptide" evidence="2">
    <location>
        <begin position="1"/>
        <end position="23"/>
    </location>
</feature>
<dbReference type="EMBL" id="VIIS01002239">
    <property type="protein sequence ID" value="KAF0286653.1"/>
    <property type="molecule type" value="Genomic_DNA"/>
</dbReference>
<sequence>MARLASLALRWLVLVTVLVAAAARPSGVGSPLNERIPPRPPGGPIPLSPAACLLIGGGLSIDQLQGGGLPEGVPRPSRERPDGLDGGEKYE</sequence>
<name>A0A6A4UXP5_AMPAM</name>
<protein>
    <submittedName>
        <fullName evidence="3">Uncharacterized protein</fullName>
    </submittedName>
</protein>
<keyword evidence="4" id="KW-1185">Reference proteome</keyword>
<organism evidence="3 4">
    <name type="scientific">Amphibalanus amphitrite</name>
    <name type="common">Striped barnacle</name>
    <name type="synonym">Balanus amphitrite</name>
    <dbReference type="NCBI Taxonomy" id="1232801"/>
    <lineage>
        <taxon>Eukaryota</taxon>
        <taxon>Metazoa</taxon>
        <taxon>Ecdysozoa</taxon>
        <taxon>Arthropoda</taxon>
        <taxon>Crustacea</taxon>
        <taxon>Multicrustacea</taxon>
        <taxon>Cirripedia</taxon>
        <taxon>Thoracica</taxon>
        <taxon>Thoracicalcarea</taxon>
        <taxon>Balanomorpha</taxon>
        <taxon>Balanoidea</taxon>
        <taxon>Balanidae</taxon>
        <taxon>Amphibalaninae</taxon>
        <taxon>Amphibalanus</taxon>
    </lineage>
</organism>
<evidence type="ECO:0000313" key="4">
    <source>
        <dbReference type="Proteomes" id="UP000440578"/>
    </source>
</evidence>
<evidence type="ECO:0000256" key="1">
    <source>
        <dbReference type="SAM" id="MobiDB-lite"/>
    </source>
</evidence>
<feature type="chain" id="PRO_5025658065" evidence="2">
    <location>
        <begin position="24"/>
        <end position="91"/>
    </location>
</feature>
<dbReference type="AlphaFoldDB" id="A0A6A4UXP5"/>
<dbReference type="Proteomes" id="UP000440578">
    <property type="component" value="Unassembled WGS sequence"/>
</dbReference>
<accession>A0A6A4UXP5</accession>
<feature type="region of interest" description="Disordered" evidence="1">
    <location>
        <begin position="64"/>
        <end position="91"/>
    </location>
</feature>
<feature type="compositionally biased region" description="Basic and acidic residues" evidence="1">
    <location>
        <begin position="76"/>
        <end position="91"/>
    </location>
</feature>
<comment type="caution">
    <text evidence="3">The sequence shown here is derived from an EMBL/GenBank/DDBJ whole genome shotgun (WGS) entry which is preliminary data.</text>
</comment>
<evidence type="ECO:0000313" key="3">
    <source>
        <dbReference type="EMBL" id="KAF0286653.1"/>
    </source>
</evidence>
<proteinExistence type="predicted"/>
<keyword evidence="2" id="KW-0732">Signal</keyword>